<sequence>MTDRPDYAMDTDSCDACLVFTGGIAQCGSIAAPTQNSPKVFSPLYVM</sequence>
<name>C4IY81_MAIZE</name>
<evidence type="ECO:0000313" key="1">
    <source>
        <dbReference type="EMBL" id="ACR33881.1"/>
    </source>
</evidence>
<organism evidence="1">
    <name type="scientific">Zea mays</name>
    <name type="common">Maize</name>
    <dbReference type="NCBI Taxonomy" id="4577"/>
    <lineage>
        <taxon>Eukaryota</taxon>
        <taxon>Viridiplantae</taxon>
        <taxon>Streptophyta</taxon>
        <taxon>Embryophyta</taxon>
        <taxon>Tracheophyta</taxon>
        <taxon>Spermatophyta</taxon>
        <taxon>Magnoliopsida</taxon>
        <taxon>Liliopsida</taxon>
        <taxon>Poales</taxon>
        <taxon>Poaceae</taxon>
        <taxon>PACMAD clade</taxon>
        <taxon>Panicoideae</taxon>
        <taxon>Andropogonodae</taxon>
        <taxon>Andropogoneae</taxon>
        <taxon>Tripsacinae</taxon>
        <taxon>Zea</taxon>
    </lineage>
</organism>
<proteinExistence type="evidence at transcript level"/>
<accession>C4IY81</accession>
<dbReference type="EMBL" id="BT083528">
    <property type="protein sequence ID" value="ACR33881.1"/>
    <property type="molecule type" value="mRNA"/>
</dbReference>
<reference evidence="1" key="1">
    <citation type="journal article" date="2009" name="PLoS Genet.">
        <title>Sequencing, mapping, and analysis of 27,455 maize full-length cDNAs.</title>
        <authorList>
            <person name="Soderlund C."/>
            <person name="Descour A."/>
            <person name="Kudrna D."/>
            <person name="Bomhoff M."/>
            <person name="Boyd L."/>
            <person name="Currie J."/>
            <person name="Angelova A."/>
            <person name="Collura K."/>
            <person name="Wissotski M."/>
            <person name="Ashley E."/>
            <person name="Morrow D."/>
            <person name="Fernandes J."/>
            <person name="Walbot V."/>
            <person name="Yu Y."/>
        </authorList>
    </citation>
    <scope>NUCLEOTIDE SEQUENCE</scope>
    <source>
        <strain evidence="1">B73</strain>
    </source>
</reference>
<dbReference type="AlphaFoldDB" id="C4IY81"/>
<protein>
    <submittedName>
        <fullName evidence="1">Uncharacterized protein</fullName>
    </submittedName>
</protein>
<reference evidence="1" key="2">
    <citation type="submission" date="2012-06" db="EMBL/GenBank/DDBJ databases">
        <authorList>
            <person name="Yu Y."/>
            <person name="Currie J."/>
            <person name="Lomeli R."/>
            <person name="Angelova A."/>
            <person name="Collura K."/>
            <person name="Wissotski M."/>
            <person name="Campos D."/>
            <person name="Kudrna D."/>
            <person name="Golser W."/>
            <person name="Ashely E."/>
            <person name="Descour A."/>
            <person name="Fernandes J."/>
            <person name="Soderlund C."/>
            <person name="Walbot V."/>
        </authorList>
    </citation>
    <scope>NUCLEOTIDE SEQUENCE</scope>
    <source>
        <strain evidence="1">B73</strain>
    </source>
</reference>